<dbReference type="Pfam" id="PF23282">
    <property type="entry name" value="WHD_ROQ1"/>
    <property type="match status" value="1"/>
</dbReference>
<dbReference type="Pfam" id="PF07725">
    <property type="entry name" value="LRR_3"/>
    <property type="match status" value="4"/>
</dbReference>
<dbReference type="PRINTS" id="PR00364">
    <property type="entry name" value="DISEASERSIST"/>
</dbReference>
<dbReference type="InterPro" id="IPR002182">
    <property type="entry name" value="NB-ARC"/>
</dbReference>
<dbReference type="Gene3D" id="3.40.50.300">
    <property type="entry name" value="P-loop containing nucleotide triphosphate hydrolases"/>
    <property type="match status" value="1"/>
</dbReference>
<dbReference type="SMART" id="SM00255">
    <property type="entry name" value="TIR"/>
    <property type="match status" value="1"/>
</dbReference>
<evidence type="ECO:0000256" key="10">
    <source>
        <dbReference type="SAM" id="MobiDB-lite"/>
    </source>
</evidence>
<dbReference type="InterPro" id="IPR032675">
    <property type="entry name" value="LRR_dom_sf"/>
</dbReference>
<dbReference type="GO" id="GO:0061809">
    <property type="term" value="F:NAD+ nucleosidase activity, cyclic ADP-ribose generating"/>
    <property type="evidence" value="ECO:0007669"/>
    <property type="project" value="UniProtKB-EC"/>
</dbReference>
<dbReference type="InterPro" id="IPR044974">
    <property type="entry name" value="Disease_R_plants"/>
</dbReference>
<evidence type="ECO:0000256" key="9">
    <source>
        <dbReference type="ARBA" id="ARBA00047304"/>
    </source>
</evidence>
<evidence type="ECO:0000256" key="5">
    <source>
        <dbReference type="ARBA" id="ARBA00022801"/>
    </source>
</evidence>
<organism evidence="12">
    <name type="scientific">Arabidopsis thaliana</name>
    <name type="common">Mouse-ear cress</name>
    <dbReference type="NCBI Taxonomy" id="3702"/>
    <lineage>
        <taxon>Eukaryota</taxon>
        <taxon>Viridiplantae</taxon>
        <taxon>Streptophyta</taxon>
        <taxon>Embryophyta</taxon>
        <taxon>Tracheophyta</taxon>
        <taxon>Spermatophyta</taxon>
        <taxon>Magnoliopsida</taxon>
        <taxon>eudicotyledons</taxon>
        <taxon>Gunneridae</taxon>
        <taxon>Pentapetalae</taxon>
        <taxon>rosids</taxon>
        <taxon>malvids</taxon>
        <taxon>Brassicales</taxon>
        <taxon>Brassicaceae</taxon>
        <taxon>Camelineae</taxon>
        <taxon>Arabidopsis</taxon>
    </lineage>
</organism>
<dbReference type="Gene3D" id="1.10.8.430">
    <property type="entry name" value="Helical domain of apoptotic protease-activating factors"/>
    <property type="match status" value="1"/>
</dbReference>
<dbReference type="SUPFAM" id="SSF52058">
    <property type="entry name" value="L domain-like"/>
    <property type="match status" value="2"/>
</dbReference>
<dbReference type="EMBL" id="MH042163">
    <property type="protein sequence ID" value="AXU93602.1"/>
    <property type="molecule type" value="Genomic_DNA"/>
</dbReference>
<dbReference type="ExpressionAtlas" id="A0A346XQH3">
    <property type="expression patterns" value="baseline and differential"/>
</dbReference>
<dbReference type="InterPro" id="IPR036390">
    <property type="entry name" value="WH_DNA-bd_sf"/>
</dbReference>
<evidence type="ECO:0000256" key="1">
    <source>
        <dbReference type="ARBA" id="ARBA00011982"/>
    </source>
</evidence>
<dbReference type="SUPFAM" id="SSF46785">
    <property type="entry name" value="Winged helix' DNA-binding domain"/>
    <property type="match status" value="1"/>
</dbReference>
<dbReference type="Pfam" id="PF20160">
    <property type="entry name" value="C-JID"/>
    <property type="match status" value="2"/>
</dbReference>
<dbReference type="SUPFAM" id="SSF52200">
    <property type="entry name" value="Toll/Interleukin receptor TIR domain"/>
    <property type="match status" value="1"/>
</dbReference>
<dbReference type="PANTHER" id="PTHR11017">
    <property type="entry name" value="LEUCINE-RICH REPEAT-CONTAINING PROTEIN"/>
    <property type="match status" value="1"/>
</dbReference>
<dbReference type="SUPFAM" id="SSF52047">
    <property type="entry name" value="RNI-like"/>
    <property type="match status" value="1"/>
</dbReference>
<proteinExistence type="predicted"/>
<sequence length="1964" mass="223871">MASSSSPSSWRYDVFPSFSGVDVRNTFLSHLIQALDRRSINTFMDHGIVRSCIIADELISAIREARISIVIFSESYASSTWCLNELVEIHKCHKDKDLDQMVIPVFYGVDPSHVRKQIGGFGDVFKKTCEDKPEDQKQRWVKALTDISNLAGEDLRNGPNDAHMVEKIADDVSNKLFHPPNGFGDLVGIEDHIEAIKLKLCLESKEARIMVGIWGQSGIGKSTIGRALYSQLSIQFHHRAFVTYKSTSGSDVSGMKLSWEKELLSEILGQKDIKIEHFGVVEQRLKHKKVLILLDDVDNLEFLKTLVGKAEWFGSGSRIIVITQDRQLLKAHDINLIYEVEFPSEHLALTMLCRSAFGKDSPPDDFKELAFEVAKLAGSLPLGLSVLGSSLKGRDKDEWMEMMPRLRNGLNGDIMKTLRVSYDRLDRKDQYMFLCIACFFNGFELSNVKELLEDDVGLTMLTEKSLLRITPDGHIEMHNLLEKLGREIDRAKSKGNPGKRQFLTNFEDIHEVVTEKTGTETLLGIRLPFEEYFSTRPLLIDEESFKGMRNLQYLKIGDWSDGGQPQSLVYLPLKLRLLDWDDCPLKSLPSTFKAEYLVNLIMKYSKLEKLWEGTLPLGSLKKMNLLCSKNLKEIPDLSLAINLEELNLEGCESLVTLPSSIQNAIKLRKLHCSGVILIDLKSLEGVRNLEYLLVDNWSSMEGTQGIVYFPSKLKRLWWENCPLKRLPSNFKAEYLVELTMQDSELEKLWDGTQPLGSLEQMYLRGSKYLKEIPDLSLAINLEELDLAGCKSLVTLPSSIQNAIKLIYLDMRGCKNLESFPTDLNLESLEYLDLTGCPNLRNFPAIKMGWSDLDFLEDSNEIVVKDCFWNKNLPAGLDYLDCLTRCMPCEFRPEQLVFLNVRGYKHEKLWEGIQSLGSLEEMDLSESENLTEIPDLSKATNLKRLYLNGCKSLVTLPSTIGNLQKLVRLEMKECTGLEVLPTDVNFSSLKTLDLSGCSRLRTFPLISKSIKWLYLENTAIEQVPCFIENFSKLKILNMNGCKKLKNISPNIFRLTWLKKVDFTDCGGVITTLSDSTVVGTLKDHYEDIEKRGTRDDNEDEDEDEENEYNENDNDNDVDEDEDEDDENEDEDDENEDEDEDEENEYNENDNDNDVDEDEDEDDENEDEDEDDENEDADEGEDDFEMHLKIWIGRNYFNFQNCFKLDRDARELILRSCFKKTMVLPGGEVPAYFKHRAYGNSVNITLPRRSLSHKFLRFNACVVVEPQTDSYGSVYVYFQYKGGRYIHRITTDMTLMCKTDHLVLCSFKFRQFKNTLYPKVKVLDNVEFKFKGSRIKGCGVRLLHVSPYANDSDGSSKAEYNQQSGEKCDAVETESSKKRMRMTLEKSEEDFNLPCGQTVTDTGLTAPNLELPSGRGESSSVSYPCLEGEAFSVDSTITKQQAKEIPIAHRDEDSKASWVIRLIKLFVEDSNEIVVKDCFWNKNLPAGLDYLDCLTRCMPCEFRPEQLVFLNVRGYKHEKLWEGIQSLGSLEEMDLSESENLKEIPDLSKATNLKRLYLSGCKSLVTLPSTIGSLQNLICLYMKRCTGLEVLPTDVNLSSLKMLDLSGCSSLRTFPLISTNIVCLYLENTAIEEVPCCIENFTRLTELMMYCCQRLKNISPNIFRLTSLMFADFTDCRGVIKALSDATVVATMEDHVSCVPLSENIEYTCERFWDALYDDAYFQVNWDLRRESFSFRNCFKLERDARELILRSCFKPVALSGGEIPKYFTYRAYGDSLTVTLPQSSLSQIFLRFKACVVVDPLSEGKGFYLYLEVNVGFNGKQYQRSFLEDAELQICKTDHLFFCSFKFESEMTFNDVEFKFYCSNRIKECGVRLMYVSQETEYNQQTTRSEKRMGMTSGTSEEDINLPYGLIVADTGLAALNMELSLGQGEPSSSTSLEGEALCVDYMIIEEQDIGISILDPVSGN</sequence>
<dbReference type="Pfam" id="PF01582">
    <property type="entry name" value="TIR"/>
    <property type="match status" value="1"/>
</dbReference>
<keyword evidence="2" id="KW-0433">Leucine-rich repeat</keyword>
<dbReference type="SUPFAM" id="SSF52540">
    <property type="entry name" value="P-loop containing nucleoside triphosphate hydrolases"/>
    <property type="match status" value="1"/>
</dbReference>
<dbReference type="Gene3D" id="3.40.50.10140">
    <property type="entry name" value="Toll/interleukin-1 receptor homology (TIR) domain"/>
    <property type="match status" value="1"/>
</dbReference>
<dbReference type="PROSITE" id="PS50104">
    <property type="entry name" value="TIR"/>
    <property type="match status" value="1"/>
</dbReference>
<dbReference type="InterPro" id="IPR011713">
    <property type="entry name" value="Leu-rich_rpt_3"/>
</dbReference>
<dbReference type="GO" id="GO:0007165">
    <property type="term" value="P:signal transduction"/>
    <property type="evidence" value="ECO:0007669"/>
    <property type="project" value="InterPro"/>
</dbReference>
<dbReference type="FunFam" id="3.40.50.300:FF:001002">
    <property type="entry name" value="Disease resistance protein (TIR-NBS-LRR class)"/>
    <property type="match status" value="1"/>
</dbReference>
<protein>
    <recommendedName>
        <fullName evidence="1">ADP-ribosyl cyclase/cyclic ADP-ribose hydrolase</fullName>
        <ecNumber evidence="1">3.2.2.6</ecNumber>
    </recommendedName>
</protein>
<name>A0A346XQH3_ARATH</name>
<dbReference type="EC" id="3.2.2.6" evidence="1"/>
<dbReference type="Pfam" id="PF00931">
    <property type="entry name" value="NB-ARC"/>
    <property type="match status" value="1"/>
</dbReference>
<dbReference type="FunFam" id="3.80.10.10:FF:000359">
    <property type="entry name" value="Disease resistance protein (TIR-NBS-LRR class) family"/>
    <property type="match status" value="3"/>
</dbReference>
<feature type="domain" description="TIR" evidence="11">
    <location>
        <begin position="10"/>
        <end position="176"/>
    </location>
</feature>
<keyword evidence="3" id="KW-0677">Repeat</keyword>
<dbReference type="FunFam" id="3.40.50.10140:FF:000007">
    <property type="entry name" value="Disease resistance protein (TIR-NBS-LRR class)"/>
    <property type="match status" value="1"/>
</dbReference>
<evidence type="ECO:0000256" key="6">
    <source>
        <dbReference type="ARBA" id="ARBA00022821"/>
    </source>
</evidence>
<keyword evidence="4" id="KW-0547">Nucleotide-binding</keyword>
<dbReference type="PANTHER" id="PTHR11017:SF274">
    <property type="entry name" value="ADP-RIBOSYL CYCLASE_CYCLIC ADP-RIBOSE HYDROLASE-RELATED"/>
    <property type="match status" value="1"/>
</dbReference>
<feature type="compositionally biased region" description="Acidic residues" evidence="10">
    <location>
        <begin position="1095"/>
        <end position="1179"/>
    </location>
</feature>
<evidence type="ECO:0000256" key="8">
    <source>
        <dbReference type="ARBA" id="ARBA00023027"/>
    </source>
</evidence>
<keyword evidence="8" id="KW-0520">NAD</keyword>
<evidence type="ECO:0000256" key="2">
    <source>
        <dbReference type="ARBA" id="ARBA00022614"/>
    </source>
</evidence>
<evidence type="ECO:0000259" key="11">
    <source>
        <dbReference type="PROSITE" id="PS50104"/>
    </source>
</evidence>
<keyword evidence="7" id="KW-0067">ATP-binding</keyword>
<accession>A0A346XQH3</accession>
<dbReference type="InterPro" id="IPR045344">
    <property type="entry name" value="C-JID"/>
</dbReference>
<dbReference type="InterPro" id="IPR000157">
    <property type="entry name" value="TIR_dom"/>
</dbReference>
<dbReference type="GO" id="GO:0005524">
    <property type="term" value="F:ATP binding"/>
    <property type="evidence" value="ECO:0007669"/>
    <property type="project" value="UniProtKB-KW"/>
</dbReference>
<evidence type="ECO:0000256" key="4">
    <source>
        <dbReference type="ARBA" id="ARBA00022741"/>
    </source>
</evidence>
<keyword evidence="6" id="KW-0611">Plant defense</keyword>
<evidence type="ECO:0000256" key="3">
    <source>
        <dbReference type="ARBA" id="ARBA00022737"/>
    </source>
</evidence>
<dbReference type="Gene3D" id="3.80.10.10">
    <property type="entry name" value="Ribonuclease Inhibitor"/>
    <property type="match status" value="5"/>
</dbReference>
<keyword evidence="5" id="KW-0378">Hydrolase</keyword>
<evidence type="ECO:0000256" key="7">
    <source>
        <dbReference type="ARBA" id="ARBA00022840"/>
    </source>
</evidence>
<feature type="region of interest" description="Disordered" evidence="10">
    <location>
        <begin position="1088"/>
        <end position="1179"/>
    </location>
</feature>
<dbReference type="FunFam" id="1.10.8.430:FF:000002">
    <property type="entry name" value="Disease resistance protein (TIR-NBS-LRR class)"/>
    <property type="match status" value="1"/>
</dbReference>
<dbReference type="InterPro" id="IPR042197">
    <property type="entry name" value="Apaf_helical"/>
</dbReference>
<evidence type="ECO:0000313" key="12">
    <source>
        <dbReference type="EMBL" id="AXU93602.1"/>
    </source>
</evidence>
<reference evidence="12" key="1">
    <citation type="submission" date="2018-03" db="EMBL/GenBank/DDBJ databases">
        <title>Modulation of ACD6 dependent hyperimmunity by natural alleles of an Arabidopsis thaliana NLR resistance gene.</title>
        <authorList>
            <person name="Zhu W."/>
            <person name="Zaidem M."/>
            <person name="Van de Weyer A.-L."/>
            <person name="Gutaker R.M."/>
            <person name="Chae E."/>
            <person name="Kim S.-T."/>
            <person name="Bemm F."/>
            <person name="Li L."/>
            <person name="Schwab R."/>
            <person name="Unger F."/>
            <person name="Beha M.J."/>
            <person name="Demar M."/>
            <person name="Weigel D."/>
        </authorList>
    </citation>
    <scope>NUCLEOTIDE SEQUENCE</scope>
    <source>
        <strain evidence="12">Moa-0 RPP4/5-T007</strain>
    </source>
</reference>
<dbReference type="GO" id="GO:0043531">
    <property type="term" value="F:ADP binding"/>
    <property type="evidence" value="ECO:0007669"/>
    <property type="project" value="InterPro"/>
</dbReference>
<dbReference type="InterPro" id="IPR027417">
    <property type="entry name" value="P-loop_NTPase"/>
</dbReference>
<dbReference type="GO" id="GO:0006952">
    <property type="term" value="P:defense response"/>
    <property type="evidence" value="ECO:0007669"/>
    <property type="project" value="UniProtKB-KW"/>
</dbReference>
<comment type="catalytic activity">
    <reaction evidence="9">
        <text>NAD(+) + H2O = ADP-D-ribose + nicotinamide + H(+)</text>
        <dbReference type="Rhea" id="RHEA:16301"/>
        <dbReference type="ChEBI" id="CHEBI:15377"/>
        <dbReference type="ChEBI" id="CHEBI:15378"/>
        <dbReference type="ChEBI" id="CHEBI:17154"/>
        <dbReference type="ChEBI" id="CHEBI:57540"/>
        <dbReference type="ChEBI" id="CHEBI:57967"/>
        <dbReference type="EC" id="3.2.2.6"/>
    </reaction>
    <physiologicalReaction direction="left-to-right" evidence="9">
        <dbReference type="Rhea" id="RHEA:16302"/>
    </physiologicalReaction>
</comment>
<dbReference type="InterPro" id="IPR035897">
    <property type="entry name" value="Toll_tir_struct_dom_sf"/>
</dbReference>
<dbReference type="InterPro" id="IPR058192">
    <property type="entry name" value="WHD_ROQ1-like"/>
</dbReference>